<sequence length="247" mass="28871">MDSAIYSGRVRHRRYGEKSNAFNYKLFLTALDLDELNDGLSIGRWFGVEKKAVLSFRHSDYLDGQGKLTAQKVWHKVESLGGENWGGKVTLLGQLRCFDIYFSPVNFYYCHDRGGELRYLVAEVSNTPWNERHCYLVEHKQNVMTDKTFHVSPFMNEDMAYRWRFTPLNPRLYLNIDNVEPDGNKLFDATIYMDKQAFTRSNLIKQLIKIPAMTVKTMLGIYWQAAKIYLKGISYVTYTKKSKELKK</sequence>
<gene>
    <name evidence="1" type="ORF">DKT75_13545</name>
</gene>
<dbReference type="AlphaFoldDB" id="A0A317CAF4"/>
<dbReference type="InterPro" id="IPR010775">
    <property type="entry name" value="DUF1365"/>
</dbReference>
<reference evidence="1 2" key="1">
    <citation type="submission" date="2018-05" db="EMBL/GenBank/DDBJ databases">
        <title>Leucothrix arctica sp. nov., isolated from Arctic seawater.</title>
        <authorList>
            <person name="Choi A."/>
            <person name="Baek K."/>
        </authorList>
    </citation>
    <scope>NUCLEOTIDE SEQUENCE [LARGE SCALE GENOMIC DNA]</scope>
    <source>
        <strain evidence="1 2">IMCC9719</strain>
    </source>
</reference>
<evidence type="ECO:0000313" key="1">
    <source>
        <dbReference type="EMBL" id="PWQ95357.1"/>
    </source>
</evidence>
<organism evidence="1 2">
    <name type="scientific">Leucothrix arctica</name>
    <dbReference type="NCBI Taxonomy" id="1481894"/>
    <lineage>
        <taxon>Bacteria</taxon>
        <taxon>Pseudomonadati</taxon>
        <taxon>Pseudomonadota</taxon>
        <taxon>Gammaproteobacteria</taxon>
        <taxon>Thiotrichales</taxon>
        <taxon>Thiotrichaceae</taxon>
        <taxon>Leucothrix</taxon>
    </lineage>
</organism>
<protein>
    <submittedName>
        <fullName evidence="1">DUF1365 domain-containing protein</fullName>
    </submittedName>
</protein>
<dbReference type="PANTHER" id="PTHR33973">
    <property type="entry name" value="OS07G0153300 PROTEIN"/>
    <property type="match status" value="1"/>
</dbReference>
<dbReference type="Pfam" id="PF07103">
    <property type="entry name" value="DUF1365"/>
    <property type="match status" value="1"/>
</dbReference>
<keyword evidence="2" id="KW-1185">Reference proteome</keyword>
<dbReference type="EMBL" id="QGKL01000035">
    <property type="protein sequence ID" value="PWQ95357.1"/>
    <property type="molecule type" value="Genomic_DNA"/>
</dbReference>
<dbReference type="RefSeq" id="WP_109823970.1">
    <property type="nucleotide sequence ID" value="NZ_QGKL01000035.1"/>
</dbReference>
<dbReference type="PANTHER" id="PTHR33973:SF4">
    <property type="entry name" value="OS07G0153300 PROTEIN"/>
    <property type="match status" value="1"/>
</dbReference>
<dbReference type="OrthoDB" id="9778801at2"/>
<evidence type="ECO:0000313" key="2">
    <source>
        <dbReference type="Proteomes" id="UP000245506"/>
    </source>
</evidence>
<comment type="caution">
    <text evidence="1">The sequence shown here is derived from an EMBL/GenBank/DDBJ whole genome shotgun (WGS) entry which is preliminary data.</text>
</comment>
<name>A0A317CAF4_9GAMM</name>
<accession>A0A317CAF4</accession>
<proteinExistence type="predicted"/>
<dbReference type="Proteomes" id="UP000245506">
    <property type="component" value="Unassembled WGS sequence"/>
</dbReference>